<dbReference type="PANTHER" id="PTHR21143:SF104">
    <property type="entry name" value="GUSTATORY RECEPTOR 8A-RELATED"/>
    <property type="match status" value="1"/>
</dbReference>
<comment type="caution">
    <text evidence="9">The sequence shown here is derived from an EMBL/GenBank/DDBJ whole genome shotgun (WGS) entry which is preliminary data.</text>
</comment>
<evidence type="ECO:0000256" key="8">
    <source>
        <dbReference type="RuleBase" id="RU363108"/>
    </source>
</evidence>
<dbReference type="GO" id="GO:0007165">
    <property type="term" value="P:signal transduction"/>
    <property type="evidence" value="ECO:0007669"/>
    <property type="project" value="UniProtKB-KW"/>
</dbReference>
<feature type="transmembrane region" description="Helical" evidence="8">
    <location>
        <begin position="228"/>
        <end position="252"/>
    </location>
</feature>
<evidence type="ECO:0000256" key="3">
    <source>
        <dbReference type="ARBA" id="ARBA00022692"/>
    </source>
</evidence>
<accession>A0ABD1E2A2</accession>
<feature type="transmembrane region" description="Helical" evidence="8">
    <location>
        <begin position="136"/>
        <end position="158"/>
    </location>
</feature>
<dbReference type="EMBL" id="JBDJPC010000013">
    <property type="protein sequence ID" value="KAL1488802.1"/>
    <property type="molecule type" value="Genomic_DNA"/>
</dbReference>
<organism evidence="9 10">
    <name type="scientific">Hypothenemus hampei</name>
    <name type="common">Coffee berry borer</name>
    <dbReference type="NCBI Taxonomy" id="57062"/>
    <lineage>
        <taxon>Eukaryota</taxon>
        <taxon>Metazoa</taxon>
        <taxon>Ecdysozoa</taxon>
        <taxon>Arthropoda</taxon>
        <taxon>Hexapoda</taxon>
        <taxon>Insecta</taxon>
        <taxon>Pterygota</taxon>
        <taxon>Neoptera</taxon>
        <taxon>Endopterygota</taxon>
        <taxon>Coleoptera</taxon>
        <taxon>Polyphaga</taxon>
        <taxon>Cucujiformia</taxon>
        <taxon>Curculionidae</taxon>
        <taxon>Scolytinae</taxon>
        <taxon>Hypothenemus</taxon>
    </lineage>
</organism>
<evidence type="ECO:0000256" key="4">
    <source>
        <dbReference type="ARBA" id="ARBA00022989"/>
    </source>
</evidence>
<evidence type="ECO:0000256" key="5">
    <source>
        <dbReference type="ARBA" id="ARBA00023136"/>
    </source>
</evidence>
<feature type="transmembrane region" description="Helical" evidence="8">
    <location>
        <begin position="39"/>
        <end position="61"/>
    </location>
</feature>
<gene>
    <name evidence="9" type="ORF">ABEB36_014598</name>
</gene>
<dbReference type="AlphaFoldDB" id="A0ABD1E2A2"/>
<proteinExistence type="inferred from homology"/>
<comment type="caution">
    <text evidence="8">Lacks conserved residue(s) required for the propagation of feature annotation.</text>
</comment>
<sequence>MLQNIPQQVRLFGPNVQLLKCFGIVPNINLKTNRLHGTIYSVIYSVLLIIVVGCMEIFIWVHKFYMDYSDDSYLPVIVRITCELTGFIMFNCVVTWSYTKRKLWEKLFQEITSVYNQQTVKEPQEKKRSVLRNANLYFVVITFLILLLYCMDIFFWQIEARSMNFILSYVYFYYNFLLSNVIGHVALEIGSQYKYMTNALVASEYTNRENGRKILNDTKRLYIEMNKVIGTFNNLFGPILLLMAVQCSLQILDFGVFLVEKVLPNLKFEYDAFLVYVIFIIMDLTWFSVTQFRCEMAKDESQRLLTVCYNLLDNYNDGSELLQETHNLIDQIKNRPVQFTAADFFEIKRSTTFSIIGSTATYFIVYVELRSNDSSWTQNNGTI</sequence>
<dbReference type="Pfam" id="PF08395">
    <property type="entry name" value="7tm_7"/>
    <property type="match status" value="1"/>
</dbReference>
<protein>
    <recommendedName>
        <fullName evidence="8">Gustatory receptor</fullName>
    </recommendedName>
</protein>
<comment type="similarity">
    <text evidence="8">Belongs to the insect chemoreceptor superfamily. Gustatory receptor (GR) family.</text>
</comment>
<keyword evidence="2 8" id="KW-1003">Cell membrane</keyword>
<keyword evidence="3 8" id="KW-0812">Transmembrane</keyword>
<evidence type="ECO:0000313" key="9">
    <source>
        <dbReference type="EMBL" id="KAL1488802.1"/>
    </source>
</evidence>
<keyword evidence="6 8" id="KW-0675">Receptor</keyword>
<evidence type="ECO:0000313" key="10">
    <source>
        <dbReference type="Proteomes" id="UP001566132"/>
    </source>
</evidence>
<reference evidence="9 10" key="1">
    <citation type="submission" date="2024-05" db="EMBL/GenBank/DDBJ databases">
        <title>Genetic variation in Jamaican populations of the coffee berry borer (Hypothenemus hampei).</title>
        <authorList>
            <person name="Errbii M."/>
            <person name="Myrie A."/>
        </authorList>
    </citation>
    <scope>NUCLEOTIDE SEQUENCE [LARGE SCALE GENOMIC DNA]</scope>
    <source>
        <strain evidence="9">JA-Hopewell-2020-01-JO</strain>
        <tissue evidence="9">Whole body</tissue>
    </source>
</reference>
<dbReference type="PANTHER" id="PTHR21143">
    <property type="entry name" value="INVERTEBRATE GUSTATORY RECEPTOR"/>
    <property type="match status" value="1"/>
</dbReference>
<keyword evidence="4 8" id="KW-1133">Transmembrane helix</keyword>
<feature type="transmembrane region" description="Helical" evidence="8">
    <location>
        <begin position="73"/>
        <end position="98"/>
    </location>
</feature>
<dbReference type="GO" id="GO:0005886">
    <property type="term" value="C:plasma membrane"/>
    <property type="evidence" value="ECO:0007669"/>
    <property type="project" value="UniProtKB-SubCell"/>
</dbReference>
<feature type="transmembrane region" description="Helical" evidence="8">
    <location>
        <begin position="272"/>
        <end position="289"/>
    </location>
</feature>
<feature type="transmembrane region" description="Helical" evidence="8">
    <location>
        <begin position="170"/>
        <end position="187"/>
    </location>
</feature>
<evidence type="ECO:0000256" key="7">
    <source>
        <dbReference type="ARBA" id="ARBA00023224"/>
    </source>
</evidence>
<dbReference type="InterPro" id="IPR013604">
    <property type="entry name" value="7TM_chemorcpt"/>
</dbReference>
<comment type="subcellular location">
    <subcellularLocation>
        <location evidence="1 8">Cell membrane</location>
        <topology evidence="1 8">Multi-pass membrane protein</topology>
    </subcellularLocation>
</comment>
<dbReference type="Proteomes" id="UP001566132">
    <property type="component" value="Unassembled WGS sequence"/>
</dbReference>
<keyword evidence="5 8" id="KW-0472">Membrane</keyword>
<evidence type="ECO:0000256" key="6">
    <source>
        <dbReference type="ARBA" id="ARBA00023170"/>
    </source>
</evidence>
<evidence type="ECO:0000256" key="1">
    <source>
        <dbReference type="ARBA" id="ARBA00004651"/>
    </source>
</evidence>
<name>A0ABD1E2A2_HYPHA</name>
<evidence type="ECO:0000256" key="2">
    <source>
        <dbReference type="ARBA" id="ARBA00022475"/>
    </source>
</evidence>
<comment type="function">
    <text evidence="8">Gustatory receptor which mediates acceptance or avoidance behavior, depending on its substrates.</text>
</comment>
<keyword evidence="7 8" id="KW-0807">Transducer</keyword>
<keyword evidence="10" id="KW-1185">Reference proteome</keyword>